<dbReference type="Proteomes" id="UP001595912">
    <property type="component" value="Unassembled WGS sequence"/>
</dbReference>
<gene>
    <name evidence="2" type="ORF">ACFPIJ_61570</name>
</gene>
<dbReference type="RefSeq" id="WP_380128843.1">
    <property type="nucleotide sequence ID" value="NZ_JBHSIU010000130.1"/>
</dbReference>
<dbReference type="EMBL" id="JBHSIU010000130">
    <property type="protein sequence ID" value="MFC5008193.1"/>
    <property type="molecule type" value="Genomic_DNA"/>
</dbReference>
<evidence type="ECO:0000313" key="2">
    <source>
        <dbReference type="EMBL" id="MFC5008193.1"/>
    </source>
</evidence>
<proteinExistence type="predicted"/>
<evidence type="ECO:0000313" key="3">
    <source>
        <dbReference type="Proteomes" id="UP001595912"/>
    </source>
</evidence>
<name>A0ABV9WMG4_9ACTN</name>
<keyword evidence="1" id="KW-0472">Membrane</keyword>
<accession>A0ABV9WMG4</accession>
<organism evidence="2 3">
    <name type="scientific">Dactylosporangium cerinum</name>
    <dbReference type="NCBI Taxonomy" id="1434730"/>
    <lineage>
        <taxon>Bacteria</taxon>
        <taxon>Bacillati</taxon>
        <taxon>Actinomycetota</taxon>
        <taxon>Actinomycetes</taxon>
        <taxon>Micromonosporales</taxon>
        <taxon>Micromonosporaceae</taxon>
        <taxon>Dactylosporangium</taxon>
    </lineage>
</organism>
<feature type="transmembrane region" description="Helical" evidence="1">
    <location>
        <begin position="43"/>
        <end position="64"/>
    </location>
</feature>
<reference evidence="3" key="1">
    <citation type="journal article" date="2019" name="Int. J. Syst. Evol. Microbiol.">
        <title>The Global Catalogue of Microorganisms (GCM) 10K type strain sequencing project: providing services to taxonomists for standard genome sequencing and annotation.</title>
        <authorList>
            <consortium name="The Broad Institute Genomics Platform"/>
            <consortium name="The Broad Institute Genome Sequencing Center for Infectious Disease"/>
            <person name="Wu L."/>
            <person name="Ma J."/>
        </authorList>
    </citation>
    <scope>NUCLEOTIDE SEQUENCE [LARGE SCALE GENOMIC DNA]</scope>
    <source>
        <strain evidence="3">CGMCC 4.7152</strain>
    </source>
</reference>
<comment type="caution">
    <text evidence="2">The sequence shown here is derived from an EMBL/GenBank/DDBJ whole genome shotgun (WGS) entry which is preliminary data.</text>
</comment>
<protein>
    <submittedName>
        <fullName evidence="2">Uncharacterized protein</fullName>
    </submittedName>
</protein>
<evidence type="ECO:0000256" key="1">
    <source>
        <dbReference type="SAM" id="Phobius"/>
    </source>
</evidence>
<keyword evidence="1" id="KW-0812">Transmembrane</keyword>
<sequence>MNDLDEIRALRSRFDRPADLARARSRVLAGTTERPPRRAAPRLWAPALAGLVVLGVVAAVTLAGRTADTPPLEPGAPAATGTRPVDALIGLAENGPAAAEVRPGQHIRSEVRLVDEGNRRTETSLYEPEGLILTTTDPQYVQEQRTTFAATGPSLRQPTPQYLAGLAADPDRLRTMVLDAPCPPSGCTDEVRAWFAWNLVSDLARSADVIVPPALRATLLRILTGLPGVTLGETTVDGAAHAVLGITVKGGAEHQLVLDEHARIVGAVTVAGSNYSLWTTTLVA</sequence>
<keyword evidence="1" id="KW-1133">Transmembrane helix</keyword>
<keyword evidence="3" id="KW-1185">Reference proteome</keyword>